<dbReference type="Pfam" id="PF13442">
    <property type="entry name" value="Cytochrome_CBB3"/>
    <property type="match status" value="1"/>
</dbReference>
<keyword evidence="3 6" id="KW-0479">Metal-binding</keyword>
<accession>I3UAU7</accession>
<feature type="binding site" description="covalent" evidence="6">
    <location>
        <position position="333"/>
    </location>
    <ligand>
        <name>heme c</name>
        <dbReference type="ChEBI" id="CHEBI:61717"/>
    </ligand>
</feature>
<dbReference type="SUPFAM" id="SSF46626">
    <property type="entry name" value="Cytochrome c"/>
    <property type="match status" value="2"/>
</dbReference>
<evidence type="ECO:0000256" key="2">
    <source>
        <dbReference type="ARBA" id="ARBA00022617"/>
    </source>
</evidence>
<evidence type="ECO:0000256" key="6">
    <source>
        <dbReference type="PIRSR" id="PIRSR602324-1"/>
    </source>
</evidence>
<keyword evidence="9" id="KW-1185">Reference proteome</keyword>
<feature type="binding site" description="covalent" evidence="6">
    <location>
        <position position="376"/>
    </location>
    <ligand>
        <name>heme c</name>
        <dbReference type="ChEBI" id="CHEBI:61717"/>
    </ligand>
</feature>
<dbReference type="STRING" id="1036672.TKWG_08965"/>
<dbReference type="KEGG" id="aka:TKWG_08965"/>
<gene>
    <name evidence="8" type="ordered locus">TKWG_08965</name>
</gene>
<keyword evidence="2 6" id="KW-0349">Heme</keyword>
<dbReference type="HOGENOM" id="CLU_052974_0_0_4"/>
<proteinExistence type="predicted"/>
<dbReference type="PROSITE" id="PS51007">
    <property type="entry name" value="CYTC"/>
    <property type="match status" value="2"/>
</dbReference>
<dbReference type="PANTHER" id="PTHR37823">
    <property type="entry name" value="CYTOCHROME C-553-LIKE"/>
    <property type="match status" value="1"/>
</dbReference>
<dbReference type="AlphaFoldDB" id="I3UAU7"/>
<keyword evidence="5 6" id="KW-0408">Iron</keyword>
<evidence type="ECO:0000256" key="1">
    <source>
        <dbReference type="ARBA" id="ARBA00022448"/>
    </source>
</evidence>
<comment type="PTM">
    <text evidence="6">Binds 1 heme c group covalently per subunit.</text>
</comment>
<keyword evidence="1" id="KW-0813">Transport</keyword>
<protein>
    <submittedName>
        <fullName evidence="8">Cytochrome C-552 2</fullName>
    </submittedName>
</protein>
<dbReference type="Pfam" id="PF00034">
    <property type="entry name" value="Cytochrom_C"/>
    <property type="match status" value="1"/>
</dbReference>
<dbReference type="InterPro" id="IPR002324">
    <property type="entry name" value="Cyt_c_ID"/>
</dbReference>
<feature type="domain" description="Cytochrome c" evidence="7">
    <location>
        <begin position="312"/>
        <end position="398"/>
    </location>
</feature>
<dbReference type="GO" id="GO:0009055">
    <property type="term" value="F:electron transfer activity"/>
    <property type="evidence" value="ECO:0007669"/>
    <property type="project" value="InterPro"/>
</dbReference>
<dbReference type="InterPro" id="IPR009056">
    <property type="entry name" value="Cyt_c-like_dom"/>
</dbReference>
<reference evidence="8 9" key="1">
    <citation type="journal article" date="2011" name="J. Bacteriol.">
        <title>Whole-genome shotgun sequencing of the sulfur-oxidizing chemoautotroph Tetrathiobacter kashmirensis.</title>
        <authorList>
            <person name="Ghosh W."/>
            <person name="George A."/>
            <person name="Agarwal A."/>
            <person name="Raj P."/>
            <person name="Alam M."/>
            <person name="Pyne P."/>
            <person name="Das Gupta S.K."/>
        </authorList>
    </citation>
    <scope>NUCLEOTIDE SEQUENCE [LARGE SCALE GENOMIC DNA]</scope>
    <source>
        <strain evidence="8 9">WT001</strain>
    </source>
</reference>
<dbReference type="InterPro" id="IPR036909">
    <property type="entry name" value="Cyt_c-like_dom_sf"/>
</dbReference>
<keyword evidence="4" id="KW-0249">Electron transport</keyword>
<feature type="binding site" description="covalent" evidence="6">
    <location>
        <position position="329"/>
    </location>
    <ligand>
        <name>heme c</name>
        <dbReference type="ChEBI" id="CHEBI:61717"/>
    </ligand>
</feature>
<dbReference type="InterPro" id="IPR051811">
    <property type="entry name" value="Cytochrome_c550/c551-like"/>
</dbReference>
<dbReference type="EMBL" id="CP003555">
    <property type="protein sequence ID" value="AFK62135.1"/>
    <property type="molecule type" value="Genomic_DNA"/>
</dbReference>
<sequence>MLSVFLAQLSIAQPIDISALTSTQEEQAQIDATIKKMAEQNLTFHNVGRDALKVEVQAWDIDVRPDFQGLKPGKGSVADGEEVWASKCASCHGDFGESNKFFAPLLGGTTEEDVKAGRVSNLRAEANVPSTMMMKLSTVSTLWDFIYRAMPWNAPKSLTPDETYAVVAYLLSEASIVDADFELSDSNIADVQKRMPNRDGMVVYPGLWHTKGKPDTQNTACMQDCAGQAKVVSALPEHARNMNGNYAAQMRIVGAAIGVNSDAPKLTGKPADNAAAVRAYAKQTITGGAKNADAKQDAGAGKGEAKASGQAMDAATEEKVKTILTTNACTSCHAANTRLIGPSFKEISEKYSENDAAKLGEKIRKGGSGVWGAIPMPPQPGIADGDISLVIKWILSAEHN</sequence>
<feature type="domain" description="Cytochrome c" evidence="7">
    <location>
        <begin position="75"/>
        <end position="174"/>
    </location>
</feature>
<evidence type="ECO:0000256" key="3">
    <source>
        <dbReference type="ARBA" id="ARBA00022723"/>
    </source>
</evidence>
<evidence type="ECO:0000259" key="7">
    <source>
        <dbReference type="PROSITE" id="PS51007"/>
    </source>
</evidence>
<dbReference type="GO" id="GO:0005506">
    <property type="term" value="F:iron ion binding"/>
    <property type="evidence" value="ECO:0007669"/>
    <property type="project" value="InterPro"/>
</dbReference>
<name>I3UAU7_ADVKW</name>
<dbReference type="Proteomes" id="UP000005267">
    <property type="component" value="Chromosome"/>
</dbReference>
<dbReference type="GO" id="GO:0020037">
    <property type="term" value="F:heme binding"/>
    <property type="evidence" value="ECO:0007669"/>
    <property type="project" value="InterPro"/>
</dbReference>
<evidence type="ECO:0000313" key="8">
    <source>
        <dbReference type="EMBL" id="AFK62135.1"/>
    </source>
</evidence>
<evidence type="ECO:0000313" key="9">
    <source>
        <dbReference type="Proteomes" id="UP000005267"/>
    </source>
</evidence>
<evidence type="ECO:0000256" key="5">
    <source>
        <dbReference type="ARBA" id="ARBA00023004"/>
    </source>
</evidence>
<organism evidence="8 9">
    <name type="scientific">Advenella kashmirensis (strain DSM 17095 / LMG 22695 / WT001)</name>
    <name type="common">Tetrathiobacter kashmirensis</name>
    <dbReference type="NCBI Taxonomy" id="1036672"/>
    <lineage>
        <taxon>Bacteria</taxon>
        <taxon>Pseudomonadati</taxon>
        <taxon>Pseudomonadota</taxon>
        <taxon>Betaproteobacteria</taxon>
        <taxon>Burkholderiales</taxon>
        <taxon>Alcaligenaceae</taxon>
    </lineage>
</organism>
<dbReference type="PRINTS" id="PR00606">
    <property type="entry name" value="CYTCHROMECID"/>
</dbReference>
<dbReference type="Gene3D" id="1.10.760.10">
    <property type="entry name" value="Cytochrome c-like domain"/>
    <property type="match status" value="2"/>
</dbReference>
<evidence type="ECO:0000256" key="4">
    <source>
        <dbReference type="ARBA" id="ARBA00022982"/>
    </source>
</evidence>
<reference evidence="9" key="2">
    <citation type="journal article" date="2013" name="PLoS ONE">
        <title>Genome implosion elicits host-confinement in Alcaligenaceae: evidence from the comparative genomics of Tetrathiobacter kashmirensis, a pathogen in the making.</title>
        <authorList>
            <person name="Ghosh W."/>
            <person name="Alam M."/>
            <person name="Roy C."/>
            <person name="Pyne P."/>
            <person name="George A."/>
            <person name="Chakraborty R."/>
            <person name="Majumder S."/>
            <person name="Agarwal A."/>
            <person name="Chakraborty S."/>
            <person name="Majumdar S."/>
            <person name="Gupta S.K."/>
        </authorList>
    </citation>
    <scope>NUCLEOTIDE SEQUENCE [LARGE SCALE GENOMIC DNA]</scope>
    <source>
        <strain evidence="9">WT001</strain>
    </source>
</reference>